<dbReference type="Pfam" id="PF13791">
    <property type="entry name" value="Sigma_reg_C"/>
    <property type="match status" value="1"/>
</dbReference>
<evidence type="ECO:0000259" key="2">
    <source>
        <dbReference type="Pfam" id="PF13791"/>
    </source>
</evidence>
<dbReference type="STRING" id="398511.BpOF4_17600"/>
<name>D3FRH0_ALKPO</name>
<dbReference type="Pfam" id="PF13800">
    <property type="entry name" value="Sigma_reg_N"/>
    <property type="match status" value="1"/>
</dbReference>
<evidence type="ECO:0000313" key="4">
    <source>
        <dbReference type="EMBL" id="ADC51561.1"/>
    </source>
</evidence>
<feature type="domain" description="Sigma factor regulator C-terminal" evidence="2">
    <location>
        <begin position="164"/>
        <end position="292"/>
    </location>
</feature>
<feature type="transmembrane region" description="Helical" evidence="1">
    <location>
        <begin position="20"/>
        <end position="39"/>
    </location>
</feature>
<evidence type="ECO:0000256" key="1">
    <source>
        <dbReference type="SAM" id="Phobius"/>
    </source>
</evidence>
<reference evidence="4 5" key="1">
    <citation type="journal article" date="2011" name="Environ. Microbiol.">
        <title>Genome of alkaliphilic Bacillus pseudofirmus OF4 reveals adaptations that support the ability to grow in an external pH range from 7.5 to 11.4.</title>
        <authorList>
            <person name="Janto B."/>
            <person name="Ahmed A."/>
            <person name="Ito M."/>
            <person name="Liu J."/>
            <person name="Hicks D.B."/>
            <person name="Pagni S."/>
            <person name="Fackelmayer O.J."/>
            <person name="Smith T.A."/>
            <person name="Earl J."/>
            <person name="Elbourne L.D."/>
            <person name="Hassan K."/>
            <person name="Paulsen I.T."/>
            <person name="Kolsto A.B."/>
            <person name="Tourasse N.J."/>
            <person name="Ehrlich G.D."/>
            <person name="Boissy R."/>
            <person name="Ivey D.M."/>
            <person name="Li G."/>
            <person name="Xue Y."/>
            <person name="Ma Y."/>
            <person name="Hu F.Z."/>
            <person name="Krulwich T.A."/>
        </authorList>
    </citation>
    <scope>NUCLEOTIDE SEQUENCE [LARGE SCALE GENOMIC DNA]</scope>
    <source>
        <strain evidence="5">ATCC BAA-2126 / JCM 17055 / OF4</strain>
    </source>
</reference>
<dbReference type="EMBL" id="CP001878">
    <property type="protein sequence ID" value="ADC51561.1"/>
    <property type="molecule type" value="Genomic_DNA"/>
</dbReference>
<keyword evidence="5" id="KW-1185">Reference proteome</keyword>
<dbReference type="InterPro" id="IPR025672">
    <property type="entry name" value="Sigma_reg_C_dom"/>
</dbReference>
<evidence type="ECO:0000313" key="5">
    <source>
        <dbReference type="Proteomes" id="UP000001544"/>
    </source>
</evidence>
<dbReference type="Proteomes" id="UP000001544">
    <property type="component" value="Chromosome"/>
</dbReference>
<dbReference type="HOGENOM" id="CLU_046237_0_0_9"/>
<dbReference type="AlphaFoldDB" id="D3FRH0"/>
<evidence type="ECO:0000259" key="3">
    <source>
        <dbReference type="Pfam" id="PF13800"/>
    </source>
</evidence>
<dbReference type="KEGG" id="bpf:BpOF4_17600"/>
<evidence type="ECO:0008006" key="6">
    <source>
        <dbReference type="Google" id="ProtNLM"/>
    </source>
</evidence>
<organism evidence="4 5">
    <name type="scientific">Alkalihalophilus pseudofirmus (strain ATCC BAA-2126 / JCM 17055 / OF4)</name>
    <name type="common">Bacillus pseudofirmus</name>
    <dbReference type="NCBI Taxonomy" id="398511"/>
    <lineage>
        <taxon>Bacteria</taxon>
        <taxon>Bacillati</taxon>
        <taxon>Bacillota</taxon>
        <taxon>Bacilli</taxon>
        <taxon>Bacillales</taxon>
        <taxon>Bacillaceae</taxon>
        <taxon>Alkalihalophilus</taxon>
    </lineage>
</organism>
<keyword evidence="1" id="KW-0812">Transmembrane</keyword>
<keyword evidence="1" id="KW-1133">Transmembrane helix</keyword>
<dbReference type="eggNOG" id="ENOG502ZCKK">
    <property type="taxonomic scope" value="Bacteria"/>
</dbReference>
<accession>D3FRH0</accession>
<proteinExistence type="predicted"/>
<dbReference type="RefSeq" id="WP_012958923.1">
    <property type="nucleotide sequence ID" value="NC_013791.2"/>
</dbReference>
<sequence>MDHSLKKALKKAKRKQILKITMISILVFMLLLLAFYRTGNYFAAKSTMRLHDALVMHHTISQPNVQMDSRVTSNRSMFGGNIVTNRSKNINGYVVPWSTLTSSYGWMKTEIDFNELIPGFYWSDTGFYEYDKQTKQKVATFYHPLIEDYHDGVQNQLAAVSEMENYVAEVAVSFDRPYTFAEVEERIPDNLNIVWMYMVSEISDESMGPAGMPVYGFAPGSSPDDASYAYFVETLKEYDDKGYNDAIQEFLSKNEEKPLDDVEILGVMLTGQAENFAQLVGEGFIRGASVGVTAEMVPYITPEK</sequence>
<feature type="domain" description="Sigma factor regulator N-terminal" evidence="3">
    <location>
        <begin position="6"/>
        <end position="94"/>
    </location>
</feature>
<dbReference type="InterPro" id="IPR029101">
    <property type="entry name" value="Sigma_reg_N"/>
</dbReference>
<gene>
    <name evidence="4" type="ordered locus">BpOF4_17600</name>
</gene>
<keyword evidence="1" id="KW-0472">Membrane</keyword>
<protein>
    <recommendedName>
        <fullName evidence="6">Sigma factor regulator C-terminal domain-containing protein</fullName>
    </recommendedName>
</protein>